<dbReference type="InterPro" id="IPR001117">
    <property type="entry name" value="Cu-oxidase_2nd"/>
</dbReference>
<evidence type="ECO:0000256" key="1">
    <source>
        <dbReference type="ARBA" id="ARBA00022723"/>
    </source>
</evidence>
<feature type="domain" description="Plastocyanin-like" evidence="6">
    <location>
        <begin position="65"/>
        <end position="174"/>
    </location>
</feature>
<dbReference type="Pfam" id="PF00394">
    <property type="entry name" value="Cu-oxidase"/>
    <property type="match status" value="1"/>
</dbReference>
<dbReference type="Pfam" id="PF07731">
    <property type="entry name" value="Cu-oxidase_2"/>
    <property type="match status" value="1"/>
</dbReference>
<dbReference type="InterPro" id="IPR011706">
    <property type="entry name" value="Cu-oxidase_C"/>
</dbReference>
<dbReference type="Proteomes" id="UP000282574">
    <property type="component" value="Unassembled WGS sequence"/>
</dbReference>
<dbReference type="CDD" id="cd13853">
    <property type="entry name" value="CuRO_1_Tth-MCO_like"/>
    <property type="match status" value="1"/>
</dbReference>
<proteinExistence type="predicted"/>
<evidence type="ECO:0000313" key="7">
    <source>
        <dbReference type="EMBL" id="RUT04183.1"/>
    </source>
</evidence>
<dbReference type="PANTHER" id="PTHR11709:SF2">
    <property type="entry name" value="MULTICOPPER OXIDASE LPR1"/>
    <property type="match status" value="1"/>
</dbReference>
<dbReference type="PROSITE" id="PS00080">
    <property type="entry name" value="MULTICOPPER_OXIDASE2"/>
    <property type="match status" value="1"/>
</dbReference>
<feature type="domain" description="Plastocyanin-like" evidence="5">
    <location>
        <begin position="386"/>
        <end position="493"/>
    </location>
</feature>
<evidence type="ECO:0000313" key="8">
    <source>
        <dbReference type="Proteomes" id="UP000282574"/>
    </source>
</evidence>
<dbReference type="AlphaFoldDB" id="A0AB37UD71"/>
<accession>A0AB37UD71</accession>
<evidence type="ECO:0000259" key="6">
    <source>
        <dbReference type="Pfam" id="PF07732"/>
    </source>
</evidence>
<comment type="caution">
    <text evidence="7">The sequence shown here is derived from an EMBL/GenBank/DDBJ whole genome shotgun (WGS) entry which is preliminary data.</text>
</comment>
<keyword evidence="1" id="KW-0479">Metal-binding</keyword>
<feature type="chain" id="PRO_5044215612" evidence="3">
    <location>
        <begin position="29"/>
        <end position="496"/>
    </location>
</feature>
<feature type="signal peptide" evidence="3">
    <location>
        <begin position="1"/>
        <end position="28"/>
    </location>
</feature>
<dbReference type="EMBL" id="RSCK01000088">
    <property type="protein sequence ID" value="RUT04183.1"/>
    <property type="molecule type" value="Genomic_DNA"/>
</dbReference>
<keyword evidence="2" id="KW-0560">Oxidoreductase</keyword>
<dbReference type="InterPro" id="IPR011707">
    <property type="entry name" value="Cu-oxidase-like_N"/>
</dbReference>
<dbReference type="InterPro" id="IPR045087">
    <property type="entry name" value="Cu-oxidase_fam"/>
</dbReference>
<dbReference type="PANTHER" id="PTHR11709">
    <property type="entry name" value="MULTI-COPPER OXIDASE"/>
    <property type="match status" value="1"/>
</dbReference>
<dbReference type="RefSeq" id="WP_106168275.1">
    <property type="nucleotide sequence ID" value="NZ_JAVKZF010000005.1"/>
</dbReference>
<reference evidence="7 8" key="1">
    <citation type="journal article" date="2019" name="Genome Biol. Evol.">
        <title>Day and night: Metabolic profiles and evolutionary relationships of six axenic non-marine cyanobacteria.</title>
        <authorList>
            <person name="Will S.E."/>
            <person name="Henke P."/>
            <person name="Boedeker C."/>
            <person name="Huang S."/>
            <person name="Brinkmann H."/>
            <person name="Rohde M."/>
            <person name="Jarek M."/>
            <person name="Friedl T."/>
            <person name="Seufert S."/>
            <person name="Schumacher M."/>
            <person name="Overmann J."/>
            <person name="Neumann-Schaal M."/>
            <person name="Petersen J."/>
        </authorList>
    </citation>
    <scope>NUCLEOTIDE SEQUENCE [LARGE SCALE GENOMIC DNA]</scope>
    <source>
        <strain evidence="7 8">SAG 39.79</strain>
    </source>
</reference>
<evidence type="ECO:0000256" key="3">
    <source>
        <dbReference type="SAM" id="SignalP"/>
    </source>
</evidence>
<name>A0AB37UD71_9CYAN</name>
<evidence type="ECO:0000259" key="5">
    <source>
        <dbReference type="Pfam" id="PF07731"/>
    </source>
</evidence>
<evidence type="ECO:0000256" key="2">
    <source>
        <dbReference type="ARBA" id="ARBA00023002"/>
    </source>
</evidence>
<dbReference type="GO" id="GO:0016491">
    <property type="term" value="F:oxidoreductase activity"/>
    <property type="evidence" value="ECO:0007669"/>
    <property type="project" value="UniProtKB-KW"/>
</dbReference>
<dbReference type="CDD" id="cd13900">
    <property type="entry name" value="CuRO_3_Tth-MCO_like"/>
    <property type="match status" value="1"/>
</dbReference>
<dbReference type="PROSITE" id="PS51318">
    <property type="entry name" value="TAT"/>
    <property type="match status" value="1"/>
</dbReference>
<dbReference type="InterPro" id="IPR006311">
    <property type="entry name" value="TAT_signal"/>
</dbReference>
<dbReference type="Pfam" id="PF07732">
    <property type="entry name" value="Cu-oxidase_3"/>
    <property type="match status" value="1"/>
</dbReference>
<evidence type="ECO:0000259" key="4">
    <source>
        <dbReference type="Pfam" id="PF00394"/>
    </source>
</evidence>
<dbReference type="Gene3D" id="2.60.40.420">
    <property type="entry name" value="Cupredoxins - blue copper proteins"/>
    <property type="match status" value="3"/>
</dbReference>
<gene>
    <name evidence="7" type="ORF">DSM107010_58200</name>
</gene>
<keyword evidence="3" id="KW-0732">Signal</keyword>
<protein>
    <submittedName>
        <fullName evidence="7">Oxidoreductase</fullName>
    </submittedName>
</protein>
<dbReference type="GO" id="GO:0005507">
    <property type="term" value="F:copper ion binding"/>
    <property type="evidence" value="ECO:0007669"/>
    <property type="project" value="InterPro"/>
</dbReference>
<dbReference type="InterPro" id="IPR002355">
    <property type="entry name" value="Cu_oxidase_Cu_BS"/>
</dbReference>
<keyword evidence="8" id="KW-1185">Reference proteome</keyword>
<organism evidence="7 8">
    <name type="scientific">Chroococcidiopsis cubana SAG 39.79</name>
    <dbReference type="NCBI Taxonomy" id="388085"/>
    <lineage>
        <taxon>Bacteria</taxon>
        <taxon>Bacillati</taxon>
        <taxon>Cyanobacteriota</taxon>
        <taxon>Cyanophyceae</taxon>
        <taxon>Chroococcidiopsidales</taxon>
        <taxon>Chroococcidiopsidaceae</taxon>
        <taxon>Chroococcidiopsis</taxon>
    </lineage>
</organism>
<sequence>MVKVNRRQFIILSTASAVTASVASIAFAQNNRNPFKTQALSPKLYKSAGGLLKLDLETSSRPISLGGKRAYLLGYNGQVPAPRLEAQAGDTVRIRFTNNLTQPTNLHYHGLHVTPVGNADNAFLDIPPKESLTYEFTIPKNHPSGTFWYHPHRHGYVAEQVFAGLAGLFIIRGELDEILEIQAAKEEFLVLQDFALDRNGSIQSPNHMDMMMGREGELLTVNGQIKPTFSIASGGLLRLRFLNASPSRFYRLALENHPFYLIATDGGALAEPVELKELLLAPGERAEMLVRGEREPKQYRLLNLPYNRGGMEMMEDEMGMMGGGSSHMMGGKSQVNPQILATLTYQGSTSTLPLPKQLIPVETLPEPKTVRRLELSMEEEMTPGTGMSFTFNGKAFDPNRINTQVKLNTVEDWELVNVDPDRMDHPFHLHVNPFQVISRNGEPEPYRAWKDTILVRGGETVRIRIPFRDFSGKTVYHCHVLDHEDLGMMGIVNIRA</sequence>
<dbReference type="CDD" id="cd13881">
    <property type="entry name" value="CuRO_2_McoC_like"/>
    <property type="match status" value="1"/>
</dbReference>
<dbReference type="InterPro" id="IPR008972">
    <property type="entry name" value="Cupredoxin"/>
</dbReference>
<dbReference type="SUPFAM" id="SSF49503">
    <property type="entry name" value="Cupredoxins"/>
    <property type="match status" value="3"/>
</dbReference>
<feature type="domain" description="Plastocyanin-like" evidence="4">
    <location>
        <begin position="221"/>
        <end position="303"/>
    </location>
</feature>